<dbReference type="OMA" id="ICIPEEC"/>
<name>A0A1S4CFY3_TOBAC</name>
<feature type="region of interest" description="Disordered" evidence="1">
    <location>
        <begin position="1"/>
        <end position="21"/>
    </location>
</feature>
<dbReference type="AlphaFoldDB" id="A0A1S4CFY3"/>
<evidence type="ECO:0000313" key="4">
    <source>
        <dbReference type="RefSeq" id="XP_016500025.1"/>
    </source>
</evidence>
<feature type="compositionally biased region" description="Basic residues" evidence="1">
    <location>
        <begin position="1"/>
        <end position="14"/>
    </location>
</feature>
<protein>
    <submittedName>
        <fullName evidence="3 4">Uncharacterized protein isoform X1</fullName>
    </submittedName>
</protein>
<dbReference type="Proteomes" id="UP000790787">
    <property type="component" value="Chromosome 8"/>
</dbReference>
<dbReference type="PANTHER" id="PTHR37248">
    <property type="entry name" value="TRANSLATION INITIATION FACTOR"/>
    <property type="match status" value="1"/>
</dbReference>
<dbReference type="STRING" id="4097.A0A1S4CFY3"/>
<gene>
    <name evidence="3 4 5" type="primary">LOC107818518</name>
</gene>
<organism evidence="5">
    <name type="scientific">Nicotiana tabacum</name>
    <name type="common">Common tobacco</name>
    <dbReference type="NCBI Taxonomy" id="4097"/>
    <lineage>
        <taxon>Eukaryota</taxon>
        <taxon>Viridiplantae</taxon>
        <taxon>Streptophyta</taxon>
        <taxon>Embryophyta</taxon>
        <taxon>Tracheophyta</taxon>
        <taxon>Spermatophyta</taxon>
        <taxon>Magnoliopsida</taxon>
        <taxon>eudicotyledons</taxon>
        <taxon>Gunneridae</taxon>
        <taxon>Pentapetalae</taxon>
        <taxon>asterids</taxon>
        <taxon>lamiids</taxon>
        <taxon>Solanales</taxon>
        <taxon>Solanaceae</taxon>
        <taxon>Nicotianoideae</taxon>
        <taxon>Nicotianeae</taxon>
        <taxon>Nicotiana</taxon>
    </lineage>
</organism>
<evidence type="ECO:0000313" key="5">
    <source>
        <dbReference type="RefSeq" id="XP_016500026.1"/>
    </source>
</evidence>
<dbReference type="RefSeq" id="XP_016500024.1">
    <property type="nucleotide sequence ID" value="XM_016644538.1"/>
</dbReference>
<dbReference type="KEGG" id="nta:107818518"/>
<dbReference type="OrthoDB" id="1920481at2759"/>
<dbReference type="RefSeq" id="XP_016500026.1">
    <property type="nucleotide sequence ID" value="XM_016644540.1"/>
</dbReference>
<dbReference type="PANTHER" id="PTHR37248:SF1">
    <property type="entry name" value="TRANSLATION INITIATION FACTOR"/>
    <property type="match status" value="1"/>
</dbReference>
<reference evidence="3 4" key="2">
    <citation type="submission" date="2025-04" db="UniProtKB">
        <authorList>
            <consortium name="RefSeq"/>
        </authorList>
    </citation>
    <scope>IDENTIFICATION</scope>
</reference>
<evidence type="ECO:0000313" key="2">
    <source>
        <dbReference type="Proteomes" id="UP000790787"/>
    </source>
</evidence>
<dbReference type="PaxDb" id="4097-A0A1S4CFY3"/>
<accession>A0A1S4CFY3</accession>
<sequence length="261" mass="29793">MARKRGRTCKKSQKITKDAQEKHQVEKEDDILINHEAQLLSHLFLVERQSAAIRAIRDVETEQLLTQLCLLRSNFNEEQLQIPVMQFFRENLPNLAVTRKEDGTHEVKWKEADDNLSIDQLDGRYLPASLLQQLSMAYPACSNAIPSFGGFGLSSKSVKATLFGAENMEIKQFVLEEPSDAQMFELQDTHQTPGVNNNQLSVGMTPKTLRLPKTGEVLLSVHDSPLGVYKEDNMEPIHDQKMDEWRAVILLDWNRRYSSSL</sequence>
<keyword evidence="2" id="KW-1185">Reference proteome</keyword>
<dbReference type="GeneID" id="107818518"/>
<reference key="1">
    <citation type="journal article" date="2014" name="Nat. Commun.">
        <title>The tobacco genome sequence and its comparison with those of tomato and potato.</title>
        <authorList>
            <person name="Sierro N."/>
            <person name="Battey J.N."/>
            <person name="Ouadi S."/>
            <person name="Bakaher N."/>
            <person name="Bovet L."/>
            <person name="Willig A."/>
            <person name="Goepfert S."/>
            <person name="Peitsch M.C."/>
            <person name="Ivanov N.V."/>
        </authorList>
    </citation>
    <scope>NUCLEOTIDE SEQUENCE [LARGE SCALE GENOMIC DNA]</scope>
    <source>
        <strain>cv. TN90</strain>
    </source>
</reference>
<proteinExistence type="predicted"/>
<evidence type="ECO:0000256" key="1">
    <source>
        <dbReference type="SAM" id="MobiDB-lite"/>
    </source>
</evidence>
<evidence type="ECO:0000313" key="3">
    <source>
        <dbReference type="RefSeq" id="XP_016500024.1"/>
    </source>
</evidence>
<dbReference type="RefSeq" id="XP_016500025.1">
    <property type="nucleotide sequence ID" value="XM_016644539.1"/>
</dbReference>